<accession>A0A0G1XVB5</accession>
<evidence type="ECO:0000313" key="2">
    <source>
        <dbReference type="Proteomes" id="UP000034290"/>
    </source>
</evidence>
<dbReference type="EMBL" id="LCRM01000053">
    <property type="protein sequence ID" value="KKW35103.1"/>
    <property type="molecule type" value="Genomic_DNA"/>
</dbReference>
<comment type="caution">
    <text evidence="1">The sequence shown here is derived from an EMBL/GenBank/DDBJ whole genome shotgun (WGS) entry which is preliminary data.</text>
</comment>
<dbReference type="SUPFAM" id="SSF51556">
    <property type="entry name" value="Metallo-dependent hydrolases"/>
    <property type="match status" value="1"/>
</dbReference>
<evidence type="ECO:0000313" key="1">
    <source>
        <dbReference type="EMBL" id="KKW35103.1"/>
    </source>
</evidence>
<sequence>MFDREAYRALATSSKKVVAIGEVGLDYYRLPSDEADTVVAAQKEHLGHALDLADELNLPVVLHVRDAHASMMAMLGAYRGVGRLARRGVVHCFTGTVDEARAYHALGFLTSFTGIVTFVDRKHPDELTELMKTVQALPLEMMLVETDAPYLAPQAHRGKRNEPWMVTLVAPFFSGLLTGAP</sequence>
<dbReference type="PANTHER" id="PTHR46124">
    <property type="entry name" value="D-AMINOACYL-TRNA DEACYLASE"/>
    <property type="match status" value="1"/>
</dbReference>
<dbReference type="GO" id="GO:0016788">
    <property type="term" value="F:hydrolase activity, acting on ester bonds"/>
    <property type="evidence" value="ECO:0007669"/>
    <property type="project" value="InterPro"/>
</dbReference>
<dbReference type="InterPro" id="IPR001130">
    <property type="entry name" value="TatD-like"/>
</dbReference>
<gene>
    <name evidence="1" type="ORF">UY81_C0053G0009</name>
</gene>
<dbReference type="AlphaFoldDB" id="A0A0G1XVB5"/>
<dbReference type="GO" id="GO:0005829">
    <property type="term" value="C:cytosol"/>
    <property type="evidence" value="ECO:0007669"/>
    <property type="project" value="TreeGrafter"/>
</dbReference>
<dbReference type="PANTHER" id="PTHR46124:SF2">
    <property type="entry name" value="D-AMINOACYL-TRNA DEACYLASE"/>
    <property type="match status" value="1"/>
</dbReference>
<dbReference type="InterPro" id="IPR032466">
    <property type="entry name" value="Metal_Hydrolase"/>
</dbReference>
<protein>
    <submittedName>
        <fullName evidence="1">Mg-dependent DNase</fullName>
    </submittedName>
</protein>
<proteinExistence type="predicted"/>
<reference evidence="1 2" key="1">
    <citation type="journal article" date="2015" name="Nature">
        <title>rRNA introns, odd ribosomes, and small enigmatic genomes across a large radiation of phyla.</title>
        <authorList>
            <person name="Brown C.T."/>
            <person name="Hug L.A."/>
            <person name="Thomas B.C."/>
            <person name="Sharon I."/>
            <person name="Castelle C.J."/>
            <person name="Singh A."/>
            <person name="Wilkins M.J."/>
            <person name="Williams K.H."/>
            <person name="Banfield J.F."/>
        </authorList>
    </citation>
    <scope>NUCLEOTIDE SEQUENCE [LARGE SCALE GENOMIC DNA]</scope>
</reference>
<name>A0A0G1XVB5_9BACT</name>
<dbReference type="Gene3D" id="3.20.20.140">
    <property type="entry name" value="Metal-dependent hydrolases"/>
    <property type="match status" value="1"/>
</dbReference>
<dbReference type="PATRIC" id="fig|1618650.3.peg.513"/>
<organism evidence="1 2">
    <name type="scientific">Candidatus Giovannonibacteria bacterium GW2011_GWA2_53_7</name>
    <dbReference type="NCBI Taxonomy" id="1618650"/>
    <lineage>
        <taxon>Bacteria</taxon>
        <taxon>Candidatus Giovannoniibacteriota</taxon>
    </lineage>
</organism>
<dbReference type="Proteomes" id="UP000034290">
    <property type="component" value="Unassembled WGS sequence"/>
</dbReference>
<dbReference type="Pfam" id="PF01026">
    <property type="entry name" value="TatD_DNase"/>
    <property type="match status" value="1"/>
</dbReference>
<dbReference type="CDD" id="cd01310">
    <property type="entry name" value="TatD_DNAse"/>
    <property type="match status" value="1"/>
</dbReference>